<feature type="transmembrane region" description="Helical" evidence="7">
    <location>
        <begin position="286"/>
        <end position="308"/>
    </location>
</feature>
<dbReference type="EMBL" id="JBHTIU010000053">
    <property type="protein sequence ID" value="MFD0870679.1"/>
    <property type="molecule type" value="Genomic_DNA"/>
</dbReference>
<feature type="transmembrane region" description="Helical" evidence="7">
    <location>
        <begin position="88"/>
        <end position="105"/>
    </location>
</feature>
<feature type="transmembrane region" description="Helical" evidence="7">
    <location>
        <begin position="43"/>
        <end position="68"/>
    </location>
</feature>
<dbReference type="GO" id="GO:0016746">
    <property type="term" value="F:acyltransferase activity"/>
    <property type="evidence" value="ECO:0007669"/>
    <property type="project" value="UniProtKB-KW"/>
</dbReference>
<dbReference type="RefSeq" id="WP_150960069.1">
    <property type="nucleotide sequence ID" value="NZ_JBHTIU010000053.1"/>
</dbReference>
<evidence type="ECO:0000313" key="9">
    <source>
        <dbReference type="EMBL" id="MFD0870679.1"/>
    </source>
</evidence>
<evidence type="ECO:0000256" key="6">
    <source>
        <dbReference type="ARBA" id="ARBA00023136"/>
    </source>
</evidence>
<evidence type="ECO:0000256" key="1">
    <source>
        <dbReference type="ARBA" id="ARBA00004651"/>
    </source>
</evidence>
<dbReference type="PANTHER" id="PTHR40074">
    <property type="entry name" value="O-ACETYLTRANSFERASE WECH"/>
    <property type="match status" value="1"/>
</dbReference>
<keyword evidence="9" id="KW-0012">Acyltransferase</keyword>
<dbReference type="PANTHER" id="PTHR40074:SF2">
    <property type="entry name" value="O-ACETYLTRANSFERASE WECH"/>
    <property type="match status" value="1"/>
</dbReference>
<keyword evidence="6 7" id="KW-0472">Membrane</keyword>
<comment type="similarity">
    <text evidence="2">Belongs to the acyltransferase 3 family.</text>
</comment>
<comment type="subcellular location">
    <subcellularLocation>
        <location evidence="1">Cell membrane</location>
        <topology evidence="1">Multi-pass membrane protein</topology>
    </subcellularLocation>
</comment>
<evidence type="ECO:0000256" key="3">
    <source>
        <dbReference type="ARBA" id="ARBA00022475"/>
    </source>
</evidence>
<gene>
    <name evidence="9" type="ORF">ACFQ03_16105</name>
</gene>
<keyword evidence="10" id="KW-1185">Reference proteome</keyword>
<accession>A0ABW3DEM4</accession>
<evidence type="ECO:0000256" key="2">
    <source>
        <dbReference type="ARBA" id="ARBA00007400"/>
    </source>
</evidence>
<evidence type="ECO:0000256" key="5">
    <source>
        <dbReference type="ARBA" id="ARBA00022989"/>
    </source>
</evidence>
<evidence type="ECO:0000256" key="4">
    <source>
        <dbReference type="ARBA" id="ARBA00022692"/>
    </source>
</evidence>
<feature type="transmembrane region" description="Helical" evidence="7">
    <location>
        <begin position="222"/>
        <end position="244"/>
    </location>
</feature>
<keyword evidence="5 7" id="KW-1133">Transmembrane helix</keyword>
<keyword evidence="9" id="KW-0808">Transferase</keyword>
<dbReference type="InterPro" id="IPR002656">
    <property type="entry name" value="Acyl_transf_3_dom"/>
</dbReference>
<sequence>MASNKPRIKELEIVRAFAIMAVLMIHSTSEATVDIPLGSRSQVIYLVINKLSNFAVPVFVILSAIVLFYRYYDSWNVREALAFYRKRIQYIVVPYLLWSFFYYVYNQWLPTKDWSGVTIDWLQFADKLRWAETGYHLYFIILILQFYLLFPLLMTAVKYWRWFRKYWVVIAFLFQTAFYIYHYWVHSFEHPATLFGTYIGLFAAGGAIGMNYERFRNASKHIWWVLGSGILSGYTFALLFVLRQHDIDFGPPAMEFFFNVYAMTMAVSLLWIGVRLLEDLPGLSTLLMSMGAASFGIYFVHPALLSFWRYQFVFPGDSAAYQWSTLGAAVMTFTVPWLLVVLLKKWKISWIWFGK</sequence>
<dbReference type="Proteomes" id="UP001597120">
    <property type="component" value="Unassembled WGS sequence"/>
</dbReference>
<proteinExistence type="inferred from homology"/>
<keyword evidence="3" id="KW-1003">Cell membrane</keyword>
<evidence type="ECO:0000259" key="8">
    <source>
        <dbReference type="Pfam" id="PF01757"/>
    </source>
</evidence>
<feature type="transmembrane region" description="Helical" evidence="7">
    <location>
        <begin position="12"/>
        <end position="31"/>
    </location>
</feature>
<feature type="transmembrane region" description="Helical" evidence="7">
    <location>
        <begin position="135"/>
        <end position="154"/>
    </location>
</feature>
<reference evidence="10" key="1">
    <citation type="journal article" date="2019" name="Int. J. Syst. Evol. Microbiol.">
        <title>The Global Catalogue of Microorganisms (GCM) 10K type strain sequencing project: providing services to taxonomists for standard genome sequencing and annotation.</title>
        <authorList>
            <consortium name="The Broad Institute Genomics Platform"/>
            <consortium name="The Broad Institute Genome Sequencing Center for Infectious Disease"/>
            <person name="Wu L."/>
            <person name="Ma J."/>
        </authorList>
    </citation>
    <scope>NUCLEOTIDE SEQUENCE [LARGE SCALE GENOMIC DNA]</scope>
    <source>
        <strain evidence="10">CCUG 57263</strain>
    </source>
</reference>
<feature type="transmembrane region" description="Helical" evidence="7">
    <location>
        <begin position="190"/>
        <end position="210"/>
    </location>
</feature>
<feature type="transmembrane region" description="Helical" evidence="7">
    <location>
        <begin position="320"/>
        <end position="343"/>
    </location>
</feature>
<organism evidence="9 10">
    <name type="scientific">Paenibacillus residui</name>
    <dbReference type="NCBI Taxonomy" id="629724"/>
    <lineage>
        <taxon>Bacteria</taxon>
        <taxon>Bacillati</taxon>
        <taxon>Bacillota</taxon>
        <taxon>Bacilli</taxon>
        <taxon>Bacillales</taxon>
        <taxon>Paenibacillaceae</taxon>
        <taxon>Paenibacillus</taxon>
    </lineage>
</organism>
<dbReference type="Pfam" id="PF01757">
    <property type="entry name" value="Acyl_transf_3"/>
    <property type="match status" value="1"/>
</dbReference>
<comment type="caution">
    <text evidence="9">The sequence shown here is derived from an EMBL/GenBank/DDBJ whole genome shotgun (WGS) entry which is preliminary data.</text>
</comment>
<evidence type="ECO:0000256" key="7">
    <source>
        <dbReference type="SAM" id="Phobius"/>
    </source>
</evidence>
<feature type="transmembrane region" description="Helical" evidence="7">
    <location>
        <begin position="256"/>
        <end position="274"/>
    </location>
</feature>
<feature type="transmembrane region" description="Helical" evidence="7">
    <location>
        <begin position="166"/>
        <end position="184"/>
    </location>
</feature>
<name>A0ABW3DEM4_9BACL</name>
<evidence type="ECO:0000313" key="10">
    <source>
        <dbReference type="Proteomes" id="UP001597120"/>
    </source>
</evidence>
<feature type="domain" description="Acyltransferase 3" evidence="8">
    <location>
        <begin position="9"/>
        <end position="340"/>
    </location>
</feature>
<keyword evidence="4 7" id="KW-0812">Transmembrane</keyword>
<protein>
    <submittedName>
        <fullName evidence="9">Acyltransferase</fullName>
    </submittedName>
</protein>